<keyword evidence="1" id="KW-0723">Serine/threonine-protein kinase</keyword>
<proteinExistence type="predicted"/>
<comment type="caution">
    <text evidence="3">The sequence shown here is derived from an EMBL/GenBank/DDBJ whole genome shotgun (WGS) entry which is preliminary data.</text>
</comment>
<dbReference type="InterPro" id="IPR003594">
    <property type="entry name" value="HATPase_dom"/>
</dbReference>
<dbReference type="OrthoDB" id="9798941at2"/>
<dbReference type="GO" id="GO:0004674">
    <property type="term" value="F:protein serine/threonine kinase activity"/>
    <property type="evidence" value="ECO:0007669"/>
    <property type="project" value="UniProtKB-KW"/>
</dbReference>
<dbReference type="PANTHER" id="PTHR35526:SF3">
    <property type="entry name" value="ANTI-SIGMA-F FACTOR RSBW"/>
    <property type="match status" value="1"/>
</dbReference>
<dbReference type="InterPro" id="IPR050267">
    <property type="entry name" value="Anti-sigma-factor_SerPK"/>
</dbReference>
<dbReference type="InterPro" id="IPR036890">
    <property type="entry name" value="HATPase_C_sf"/>
</dbReference>
<evidence type="ECO:0000259" key="2">
    <source>
        <dbReference type="Pfam" id="PF13581"/>
    </source>
</evidence>
<reference evidence="3 4" key="1">
    <citation type="submission" date="2018-09" db="EMBL/GenBank/DDBJ databases">
        <title>Paenibacillus SK2017-BO5.</title>
        <authorList>
            <person name="Piskunova J.V."/>
            <person name="Dubiley S.A."/>
            <person name="Severinov K.V."/>
        </authorList>
    </citation>
    <scope>NUCLEOTIDE SEQUENCE [LARGE SCALE GENOMIC DNA]</scope>
    <source>
        <strain evidence="3 4">BO5</strain>
    </source>
</reference>
<feature type="domain" description="Histidine kinase/HSP90-like ATPase" evidence="2">
    <location>
        <begin position="14"/>
        <end position="143"/>
    </location>
</feature>
<dbReference type="Gene3D" id="3.30.565.10">
    <property type="entry name" value="Histidine kinase-like ATPase, C-terminal domain"/>
    <property type="match status" value="1"/>
</dbReference>
<organism evidence="3 4">
    <name type="scientific">Paenibacillus thiaminolyticus</name>
    <name type="common">Bacillus thiaminolyticus</name>
    <dbReference type="NCBI Taxonomy" id="49283"/>
    <lineage>
        <taxon>Bacteria</taxon>
        <taxon>Bacillati</taxon>
        <taxon>Bacillota</taxon>
        <taxon>Bacilli</taxon>
        <taxon>Bacillales</taxon>
        <taxon>Paenibacillaceae</taxon>
        <taxon>Paenibacillus</taxon>
    </lineage>
</organism>
<protein>
    <submittedName>
        <fullName evidence="3">Anti-sigma B factor RsbW</fullName>
        <ecNumber evidence="3">2.7.11.1</ecNumber>
    </submittedName>
</protein>
<dbReference type="CDD" id="cd16936">
    <property type="entry name" value="HATPase_RsbW-like"/>
    <property type="match status" value="1"/>
</dbReference>
<dbReference type="NCBIfam" id="NF003144">
    <property type="entry name" value="PRK04069.1"/>
    <property type="match status" value="1"/>
</dbReference>
<dbReference type="EMBL" id="QYZD01000003">
    <property type="protein sequence ID" value="RJG25665.1"/>
    <property type="molecule type" value="Genomic_DNA"/>
</dbReference>
<gene>
    <name evidence="3" type="primary">rsbW</name>
    <name evidence="3" type="ORF">DQX05_06200</name>
</gene>
<keyword evidence="1" id="KW-0418">Kinase</keyword>
<evidence type="ECO:0000313" key="3">
    <source>
        <dbReference type="EMBL" id="RJG25665.1"/>
    </source>
</evidence>
<dbReference type="Proteomes" id="UP000266177">
    <property type="component" value="Unassembled WGS sequence"/>
</dbReference>
<evidence type="ECO:0000313" key="4">
    <source>
        <dbReference type="Proteomes" id="UP000266177"/>
    </source>
</evidence>
<dbReference type="RefSeq" id="WP_119791833.1">
    <property type="nucleotide sequence ID" value="NZ_QYZD01000003.1"/>
</dbReference>
<dbReference type="SUPFAM" id="SSF55874">
    <property type="entry name" value="ATPase domain of HSP90 chaperone/DNA topoisomerase II/histidine kinase"/>
    <property type="match status" value="1"/>
</dbReference>
<sequence>MENDRERKQIKLILPAQAAYVDLARLTLYGIASRIGFSYEDIEDMKVAISEACNNAVLYAYRTTQGMVEIIFEEGPDEIGIMVKDEGGSFDADSKTSGLCGWHEKSLDEVEAGGLGFYLMQALMDDVEVMSTEGRGTVVKMRKRLLKSGELL</sequence>
<keyword evidence="3" id="KW-0808">Transferase</keyword>
<name>A0A3A3GNA6_PANTH</name>
<dbReference type="AlphaFoldDB" id="A0A3A3GNA6"/>
<dbReference type="EC" id="2.7.11.1" evidence="3"/>
<dbReference type="Pfam" id="PF13581">
    <property type="entry name" value="HATPase_c_2"/>
    <property type="match status" value="1"/>
</dbReference>
<dbReference type="PANTHER" id="PTHR35526">
    <property type="entry name" value="ANTI-SIGMA-F FACTOR RSBW-RELATED"/>
    <property type="match status" value="1"/>
</dbReference>
<evidence type="ECO:0000256" key="1">
    <source>
        <dbReference type="ARBA" id="ARBA00022527"/>
    </source>
</evidence>
<accession>A0A3A3GNA6</accession>